<accession>A0AA36EP89</accession>
<evidence type="ECO:0000313" key="2">
    <source>
        <dbReference type="EMBL" id="CAI9303309.1"/>
    </source>
</evidence>
<name>A0AA36EP89_LACSI</name>
<evidence type="ECO:0000313" key="3">
    <source>
        <dbReference type="Proteomes" id="UP001177003"/>
    </source>
</evidence>
<dbReference type="EMBL" id="OX465085">
    <property type="protein sequence ID" value="CAI9303309.1"/>
    <property type="molecule type" value="Genomic_DNA"/>
</dbReference>
<feature type="compositionally biased region" description="Basic and acidic residues" evidence="1">
    <location>
        <begin position="90"/>
        <end position="113"/>
    </location>
</feature>
<keyword evidence="3" id="KW-1185">Reference proteome</keyword>
<evidence type="ECO:0000256" key="1">
    <source>
        <dbReference type="SAM" id="MobiDB-lite"/>
    </source>
</evidence>
<feature type="compositionally biased region" description="Acidic residues" evidence="1">
    <location>
        <begin position="78"/>
        <end position="89"/>
    </location>
</feature>
<sequence length="132" mass="14979">MLTITVCKHFLEKVRPIFSMLHRLEGVPESGFIPKQGGEGASTKEEPKAPVKHKAPVQPVIKLEPKGKENMFNKEPIIDDGEEEKPDEEELKRQKAHEAEMDEHQRIIREAGSRHSSKQEVVVSQVDHESNP</sequence>
<dbReference type="Proteomes" id="UP001177003">
    <property type="component" value="Chromosome 9"/>
</dbReference>
<feature type="compositionally biased region" description="Basic and acidic residues" evidence="1">
    <location>
        <begin position="63"/>
        <end position="72"/>
    </location>
</feature>
<gene>
    <name evidence="2" type="ORF">LSALG_LOCUS41755</name>
</gene>
<feature type="region of interest" description="Disordered" evidence="1">
    <location>
        <begin position="28"/>
        <end position="132"/>
    </location>
</feature>
<protein>
    <submittedName>
        <fullName evidence="2">Uncharacterized protein</fullName>
    </submittedName>
</protein>
<dbReference type="AlphaFoldDB" id="A0AA36EP89"/>
<proteinExistence type="predicted"/>
<reference evidence="2" key="1">
    <citation type="submission" date="2023-04" db="EMBL/GenBank/DDBJ databases">
        <authorList>
            <person name="Vijverberg K."/>
            <person name="Xiong W."/>
            <person name="Schranz E."/>
        </authorList>
    </citation>
    <scope>NUCLEOTIDE SEQUENCE</scope>
</reference>
<organism evidence="2 3">
    <name type="scientific">Lactuca saligna</name>
    <name type="common">Willowleaf lettuce</name>
    <dbReference type="NCBI Taxonomy" id="75948"/>
    <lineage>
        <taxon>Eukaryota</taxon>
        <taxon>Viridiplantae</taxon>
        <taxon>Streptophyta</taxon>
        <taxon>Embryophyta</taxon>
        <taxon>Tracheophyta</taxon>
        <taxon>Spermatophyta</taxon>
        <taxon>Magnoliopsida</taxon>
        <taxon>eudicotyledons</taxon>
        <taxon>Gunneridae</taxon>
        <taxon>Pentapetalae</taxon>
        <taxon>asterids</taxon>
        <taxon>campanulids</taxon>
        <taxon>Asterales</taxon>
        <taxon>Asteraceae</taxon>
        <taxon>Cichorioideae</taxon>
        <taxon>Cichorieae</taxon>
        <taxon>Lactucinae</taxon>
        <taxon>Lactuca</taxon>
    </lineage>
</organism>